<dbReference type="EMBL" id="BBYQ01000003">
    <property type="protein sequence ID" value="GAP26105.1"/>
    <property type="molecule type" value="Genomic_DNA"/>
</dbReference>
<evidence type="ECO:0000256" key="2">
    <source>
        <dbReference type="ARBA" id="ARBA00022801"/>
    </source>
</evidence>
<evidence type="ECO:0000313" key="6">
    <source>
        <dbReference type="Proteomes" id="UP000037179"/>
    </source>
</evidence>
<dbReference type="Gene3D" id="3.10.129.10">
    <property type="entry name" value="Hotdog Thioesterase"/>
    <property type="match status" value="1"/>
</dbReference>
<sequence length="169" mass="17628">MLGDPDTWGELRERTVTWHDPMTTVTLGLAMSGADYLTAMAEGKLPVSPIISTAGMEAVHIEPGDVLMRCVADESFVNPIGVVHGGLISMLLDSAASAAVHSTLPAGVGFTTIEIKVSYLRAVRAGDELLVHGWVVKPGSRICFAEADIRSADGKAVATATTTLLIIGG</sequence>
<dbReference type="EMBL" id="CP017839">
    <property type="protein sequence ID" value="APA95566.1"/>
    <property type="molecule type" value="Genomic_DNA"/>
</dbReference>
<evidence type="ECO:0000313" key="5">
    <source>
        <dbReference type="EMBL" id="GAP26105.1"/>
    </source>
</evidence>
<dbReference type="SUPFAM" id="SSF54637">
    <property type="entry name" value="Thioesterase/thiol ester dehydrase-isomerase"/>
    <property type="match status" value="1"/>
</dbReference>
<evidence type="ECO:0000313" key="7">
    <source>
        <dbReference type="Proteomes" id="UP000180166"/>
    </source>
</evidence>
<reference evidence="4 7" key="3">
    <citation type="submission" date="2016-10" db="EMBL/GenBank/DDBJ databases">
        <title>Genome sequence of Nocardia seriolae strain EM150506, isolated from Anguila japonica.</title>
        <authorList>
            <person name="Han H.-J."/>
        </authorList>
    </citation>
    <scope>NUCLEOTIDE SEQUENCE [LARGE SCALE GENOMIC DNA]</scope>
    <source>
        <strain evidence="4 7">EM150506</strain>
    </source>
</reference>
<keyword evidence="2" id="KW-0378">Hydrolase</keyword>
<dbReference type="GO" id="GO:0016289">
    <property type="term" value="F:acyl-CoA hydrolase activity"/>
    <property type="evidence" value="ECO:0007669"/>
    <property type="project" value="UniProtKB-ARBA"/>
</dbReference>
<evidence type="ECO:0000256" key="1">
    <source>
        <dbReference type="ARBA" id="ARBA00008324"/>
    </source>
</evidence>
<dbReference type="InterPro" id="IPR039298">
    <property type="entry name" value="ACOT13"/>
</dbReference>
<dbReference type="AlphaFoldDB" id="A0ABC9YLA9"/>
<organism evidence="5 6">
    <name type="scientific">Nocardia seriolae</name>
    <dbReference type="NCBI Taxonomy" id="37332"/>
    <lineage>
        <taxon>Bacteria</taxon>
        <taxon>Bacillati</taxon>
        <taxon>Actinomycetota</taxon>
        <taxon>Actinomycetes</taxon>
        <taxon>Mycobacteriales</taxon>
        <taxon>Nocardiaceae</taxon>
        <taxon>Nocardia</taxon>
    </lineage>
</organism>
<dbReference type="Proteomes" id="UP000180166">
    <property type="component" value="Chromosome"/>
</dbReference>
<protein>
    <submittedName>
        <fullName evidence="5">Aromatic compound degradation protein PaaI</fullName>
    </submittedName>
</protein>
<dbReference type="InterPro" id="IPR029069">
    <property type="entry name" value="HotDog_dom_sf"/>
</dbReference>
<gene>
    <name evidence="4" type="ORF">NS506_01495</name>
    <name evidence="5" type="ORF">NSK11_contig00003-0013</name>
</gene>
<name>A0ABC9YLA9_9NOCA</name>
<evidence type="ECO:0000259" key="3">
    <source>
        <dbReference type="Pfam" id="PF03061"/>
    </source>
</evidence>
<dbReference type="InterPro" id="IPR006683">
    <property type="entry name" value="Thioestr_dom"/>
</dbReference>
<keyword evidence="6" id="KW-1185">Reference proteome</keyword>
<dbReference type="Proteomes" id="UP000037179">
    <property type="component" value="Unassembled WGS sequence"/>
</dbReference>
<dbReference type="CDD" id="cd03443">
    <property type="entry name" value="PaaI_thioesterase"/>
    <property type="match status" value="1"/>
</dbReference>
<evidence type="ECO:0000313" key="4">
    <source>
        <dbReference type="EMBL" id="APA95566.1"/>
    </source>
</evidence>
<dbReference type="Pfam" id="PF03061">
    <property type="entry name" value="4HBT"/>
    <property type="match status" value="1"/>
</dbReference>
<reference evidence="6" key="1">
    <citation type="submission" date="2015-07" db="EMBL/GenBank/DDBJ databases">
        <title>Nocardia seriolae U-1 whole genome shotgun sequence.</title>
        <authorList>
            <person name="Imajoh M."/>
            <person name="Fukumoto Y."/>
            <person name="Sukeda M."/>
            <person name="Yamane J."/>
            <person name="Yamasaki K."/>
            <person name="Shimizu M."/>
            <person name="Ohnishi K."/>
            <person name="Oshima S."/>
        </authorList>
    </citation>
    <scope>NUCLEOTIDE SEQUENCE [LARGE SCALE GENOMIC DNA]</scope>
    <source>
        <strain evidence="6">U-1</strain>
    </source>
</reference>
<dbReference type="PANTHER" id="PTHR21660:SF1">
    <property type="entry name" value="ACYL-COENZYME A THIOESTERASE 13"/>
    <property type="match status" value="1"/>
</dbReference>
<dbReference type="NCBIfam" id="TIGR00369">
    <property type="entry name" value="unchar_dom_1"/>
    <property type="match status" value="1"/>
</dbReference>
<dbReference type="RefSeq" id="WP_033085763.1">
    <property type="nucleotide sequence ID" value="NZ_AP017900.1"/>
</dbReference>
<dbReference type="InterPro" id="IPR003736">
    <property type="entry name" value="PAAI_dom"/>
</dbReference>
<dbReference type="KEGG" id="nsr:NS506_01495"/>
<accession>A0ABC9YLA9</accession>
<feature type="domain" description="Thioesterase" evidence="3">
    <location>
        <begin position="81"/>
        <end position="157"/>
    </location>
</feature>
<proteinExistence type="inferred from homology"/>
<reference evidence="5 6" key="2">
    <citation type="journal article" date="2016" name="Genome Announc.">
        <title>Draft Genome Sequence of Erythromycin- and Oxytetracycline-Sensitive Nocardia seriolae Strain U-1 (NBRC 110359).</title>
        <authorList>
            <person name="Imajoh M."/>
            <person name="Sukeda M."/>
            <person name="Shimizu M."/>
            <person name="Yamane J."/>
            <person name="Ohnishi K."/>
            <person name="Oshima S."/>
        </authorList>
    </citation>
    <scope>NUCLEOTIDE SEQUENCE [LARGE SCALE GENOMIC DNA]</scope>
    <source>
        <strain evidence="5 6">U-1</strain>
    </source>
</reference>
<dbReference type="PANTHER" id="PTHR21660">
    <property type="entry name" value="THIOESTERASE SUPERFAMILY MEMBER-RELATED"/>
    <property type="match status" value="1"/>
</dbReference>
<comment type="similarity">
    <text evidence="1">Belongs to the thioesterase PaaI family.</text>
</comment>